<evidence type="ECO:0000256" key="1">
    <source>
        <dbReference type="ARBA" id="ARBA00012162"/>
    </source>
</evidence>
<evidence type="ECO:0000259" key="8">
    <source>
        <dbReference type="Pfam" id="PF02602"/>
    </source>
</evidence>
<dbReference type="GO" id="GO:0019354">
    <property type="term" value="P:siroheme biosynthetic process"/>
    <property type="evidence" value="ECO:0007669"/>
    <property type="project" value="InterPro"/>
</dbReference>
<evidence type="ECO:0000256" key="5">
    <source>
        <dbReference type="ARBA" id="ARBA00023244"/>
    </source>
</evidence>
<dbReference type="FunFam" id="3.30.950.10:FF:000001">
    <property type="entry name" value="Siroheme synthase"/>
    <property type="match status" value="1"/>
</dbReference>
<evidence type="ECO:0000256" key="2">
    <source>
        <dbReference type="ARBA" id="ARBA00022603"/>
    </source>
</evidence>
<dbReference type="NCBIfam" id="TIGR01469">
    <property type="entry name" value="cobA_cysG_Cterm"/>
    <property type="match status" value="1"/>
</dbReference>
<dbReference type="CDD" id="cd06578">
    <property type="entry name" value="HemD"/>
    <property type="match status" value="1"/>
</dbReference>
<evidence type="ECO:0000256" key="6">
    <source>
        <dbReference type="RuleBase" id="RU003960"/>
    </source>
</evidence>
<dbReference type="InterPro" id="IPR003043">
    <property type="entry name" value="Uropor_MeTrfase_CS"/>
</dbReference>
<dbReference type="InterPro" id="IPR050161">
    <property type="entry name" value="Siro_Cobalamin_biosynth"/>
</dbReference>
<keyword evidence="4" id="KW-0949">S-adenosyl-L-methionine</keyword>
<feature type="domain" description="Tetrapyrrole methylase" evidence="7">
    <location>
        <begin position="6"/>
        <end position="217"/>
    </location>
</feature>
<dbReference type="PANTHER" id="PTHR45790">
    <property type="entry name" value="SIROHEME SYNTHASE-RELATED"/>
    <property type="match status" value="1"/>
</dbReference>
<dbReference type="NCBIfam" id="NF004790">
    <property type="entry name" value="PRK06136.1"/>
    <property type="match status" value="1"/>
</dbReference>
<accession>F6DSA8</accession>
<dbReference type="PROSITE" id="PS00839">
    <property type="entry name" value="SUMT_1"/>
    <property type="match status" value="1"/>
</dbReference>
<dbReference type="Pfam" id="PF02602">
    <property type="entry name" value="HEM4"/>
    <property type="match status" value="1"/>
</dbReference>
<feature type="domain" description="Tetrapyrrole biosynthesis uroporphyrinogen III synthase" evidence="8">
    <location>
        <begin position="268"/>
        <end position="498"/>
    </location>
</feature>
<dbReference type="KEGG" id="dru:Desru_1622"/>
<dbReference type="eggNOG" id="COG0007">
    <property type="taxonomic scope" value="Bacteria"/>
</dbReference>
<keyword evidence="2 6" id="KW-0489">Methyltransferase</keyword>
<dbReference type="STRING" id="696281.Desru_1622"/>
<evidence type="ECO:0000256" key="4">
    <source>
        <dbReference type="ARBA" id="ARBA00022691"/>
    </source>
</evidence>
<dbReference type="InterPro" id="IPR035996">
    <property type="entry name" value="4pyrrol_Methylase_sf"/>
</dbReference>
<reference evidence="10" key="1">
    <citation type="submission" date="2011-05" db="EMBL/GenBank/DDBJ databases">
        <title>Complete sequence of Desulfotomaculum ruminis DSM 2154.</title>
        <authorList>
            <person name="Lucas S."/>
            <person name="Copeland A."/>
            <person name="Lapidus A."/>
            <person name="Cheng J.-F."/>
            <person name="Goodwin L."/>
            <person name="Pitluck S."/>
            <person name="Lu M."/>
            <person name="Detter J.C."/>
            <person name="Han C."/>
            <person name="Tapia R."/>
            <person name="Land M."/>
            <person name="Hauser L."/>
            <person name="Kyrpides N."/>
            <person name="Ivanova N."/>
            <person name="Mikhailova N."/>
            <person name="Pagani I."/>
            <person name="Stams A.J.M."/>
            <person name="Plugge C.M."/>
            <person name="Muyzer G."/>
            <person name="Kuever J."/>
            <person name="Parshina S.N."/>
            <person name="Ivanova A.E."/>
            <person name="Nazina T.N."/>
            <person name="Brambilla E."/>
            <person name="Spring S."/>
            <person name="Klenk H.-P."/>
            <person name="Woyke T."/>
        </authorList>
    </citation>
    <scope>NUCLEOTIDE SEQUENCE [LARGE SCALE GENOMIC DNA]</scope>
    <source>
        <strain evidence="10">ATCC 23193 / DSM 2154 / NCIB 8452 / DL</strain>
    </source>
</reference>
<dbReference type="Pfam" id="PF00590">
    <property type="entry name" value="TP_methylase"/>
    <property type="match status" value="1"/>
</dbReference>
<dbReference type="GO" id="GO:0004852">
    <property type="term" value="F:uroporphyrinogen-III synthase activity"/>
    <property type="evidence" value="ECO:0007669"/>
    <property type="project" value="InterPro"/>
</dbReference>
<organism evidence="9 10">
    <name type="scientific">Desulforamulus ruminis (strain ATCC 23193 / DSM 2154 / NCIMB 8452 / DL)</name>
    <name type="common">Desulfotomaculum ruminis</name>
    <dbReference type="NCBI Taxonomy" id="696281"/>
    <lineage>
        <taxon>Bacteria</taxon>
        <taxon>Bacillati</taxon>
        <taxon>Bacillota</taxon>
        <taxon>Clostridia</taxon>
        <taxon>Eubacteriales</taxon>
        <taxon>Peptococcaceae</taxon>
        <taxon>Desulforamulus</taxon>
    </lineage>
</organism>
<keyword evidence="5" id="KW-0627">Porphyrin biosynthesis</keyword>
<dbReference type="FunFam" id="3.40.50.10090:FF:000001">
    <property type="entry name" value="Bifunctional uroporphyrinogen-III C-methyltransferase/uroporphyrinogen-III synthase"/>
    <property type="match status" value="1"/>
</dbReference>
<dbReference type="Gene3D" id="3.40.1010.10">
    <property type="entry name" value="Cobalt-precorrin-4 Transmethylase, Domain 1"/>
    <property type="match status" value="1"/>
</dbReference>
<keyword evidence="3 6" id="KW-0808">Transferase</keyword>
<dbReference type="SUPFAM" id="SSF53790">
    <property type="entry name" value="Tetrapyrrole methylase"/>
    <property type="match status" value="1"/>
</dbReference>
<dbReference type="GO" id="GO:0032259">
    <property type="term" value="P:methylation"/>
    <property type="evidence" value="ECO:0007669"/>
    <property type="project" value="UniProtKB-KW"/>
</dbReference>
<dbReference type="InterPro" id="IPR036108">
    <property type="entry name" value="4pyrrol_syn_uPrphyn_synt_sf"/>
</dbReference>
<dbReference type="EMBL" id="CP002780">
    <property type="protein sequence ID" value="AEG59887.1"/>
    <property type="molecule type" value="Genomic_DNA"/>
</dbReference>
<dbReference type="FunFam" id="3.40.1010.10:FF:000001">
    <property type="entry name" value="Siroheme synthase"/>
    <property type="match status" value="1"/>
</dbReference>
<evidence type="ECO:0000259" key="7">
    <source>
        <dbReference type="Pfam" id="PF00590"/>
    </source>
</evidence>
<dbReference type="InterPro" id="IPR003754">
    <property type="entry name" value="4pyrrol_synth_uPrphyn_synth"/>
</dbReference>
<gene>
    <name evidence="9" type="ordered locus">Desru_1622</name>
</gene>
<dbReference type="Gene3D" id="3.40.50.10090">
    <property type="match status" value="2"/>
</dbReference>
<dbReference type="RefSeq" id="WP_013841654.1">
    <property type="nucleotide sequence ID" value="NC_015589.1"/>
</dbReference>
<sequence>MARGIVYLVGAGPGDPGLITVKGLECIRKAEVLVYDRLASPRLLAHARPEAEKIYVGKSPDRHAMVQEEINQLLVDKAREGKVVTRLKGGDPFVFGRGGEEAERLVQNGLPFEVVPGITSAISVPAYAGIPVTHRGYTSTLAIITGNEDPDKEDSSIAWDKIATGAGTLVFLMGMGNLPGICARLMEFGRSPETPVALIRWGTRPEQRTLTGTLADIQAKALEASFKNPAVIVVGEVVKLRDQLAWFENRPLFGQRVVVTRSREQASALSSAIETLGGEPWEFPTIQIASPEDFAPLDRVISDVRSYRWVIFTSVNGVKMFFERMRINRKDIRDLSDVRVCAIGPRTRQELEQRGLVVDYVPGEYRAEEIIEGLRGKVLPGDRILLPRADIARKLLPQSLEEMGAVVHEVHAYRTILGDGDASAIREALANGEIQVVTFTSSSTVRNFVKLVGGEGLPALLEKVVVASIGPITSGTARELGLRVDVEAEEYTIDGLVQALLKHFNGRQDEASFKKI</sequence>
<dbReference type="OrthoDB" id="9815856at2"/>
<dbReference type="PROSITE" id="PS00840">
    <property type="entry name" value="SUMT_2"/>
    <property type="match status" value="1"/>
</dbReference>
<dbReference type="InterPro" id="IPR000878">
    <property type="entry name" value="4pyrrol_Mease"/>
</dbReference>
<dbReference type="InterPro" id="IPR014776">
    <property type="entry name" value="4pyrrole_Mease_sub2"/>
</dbReference>
<dbReference type="Proteomes" id="UP000009234">
    <property type="component" value="Chromosome"/>
</dbReference>
<dbReference type="HOGENOM" id="CLU_011276_6_0_9"/>
<dbReference type="Gene3D" id="3.30.950.10">
    <property type="entry name" value="Methyltransferase, Cobalt-precorrin-4 Transmethylase, Domain 2"/>
    <property type="match status" value="1"/>
</dbReference>
<evidence type="ECO:0000256" key="3">
    <source>
        <dbReference type="ARBA" id="ARBA00022679"/>
    </source>
</evidence>
<protein>
    <recommendedName>
        <fullName evidence="1">uroporphyrinogen-III C-methyltransferase</fullName>
        <ecNumber evidence="1">2.1.1.107</ecNumber>
    </recommendedName>
</protein>
<evidence type="ECO:0000313" key="10">
    <source>
        <dbReference type="Proteomes" id="UP000009234"/>
    </source>
</evidence>
<dbReference type="AlphaFoldDB" id="F6DSA8"/>
<dbReference type="InterPro" id="IPR014777">
    <property type="entry name" value="4pyrrole_Mease_sub1"/>
</dbReference>
<dbReference type="GO" id="GO:0004851">
    <property type="term" value="F:uroporphyrin-III C-methyltransferase activity"/>
    <property type="evidence" value="ECO:0007669"/>
    <property type="project" value="UniProtKB-EC"/>
</dbReference>
<dbReference type="PANTHER" id="PTHR45790:SF3">
    <property type="entry name" value="S-ADENOSYL-L-METHIONINE-DEPENDENT UROPORPHYRINOGEN III METHYLTRANSFERASE, CHLOROPLASTIC"/>
    <property type="match status" value="1"/>
</dbReference>
<evidence type="ECO:0000313" key="9">
    <source>
        <dbReference type="EMBL" id="AEG59887.1"/>
    </source>
</evidence>
<name>F6DSA8_DESRL</name>
<proteinExistence type="inferred from homology"/>
<keyword evidence="10" id="KW-1185">Reference proteome</keyword>
<dbReference type="InterPro" id="IPR006366">
    <property type="entry name" value="CobA/CysG_C"/>
</dbReference>
<dbReference type="EC" id="2.1.1.107" evidence="1"/>
<dbReference type="CDD" id="cd11642">
    <property type="entry name" value="SUMT"/>
    <property type="match status" value="1"/>
</dbReference>
<dbReference type="SUPFAM" id="SSF69618">
    <property type="entry name" value="HemD-like"/>
    <property type="match status" value="1"/>
</dbReference>
<dbReference type="eggNOG" id="COG1587">
    <property type="taxonomic scope" value="Bacteria"/>
</dbReference>
<comment type="similarity">
    <text evidence="6">Belongs to the precorrin methyltransferase family.</text>
</comment>
<reference evidence="9 10" key="2">
    <citation type="journal article" date="2012" name="Stand. Genomic Sci.">
        <title>Complete genome sequence of the sulfate-reducing firmicute Desulfotomaculum ruminis type strain (DL(T)).</title>
        <authorList>
            <person name="Spring S."/>
            <person name="Visser M."/>
            <person name="Lu M."/>
            <person name="Copeland A."/>
            <person name="Lapidus A."/>
            <person name="Lucas S."/>
            <person name="Cheng J.F."/>
            <person name="Han C."/>
            <person name="Tapia R."/>
            <person name="Goodwin L.A."/>
            <person name="Pitluck S."/>
            <person name="Ivanova N."/>
            <person name="Land M."/>
            <person name="Hauser L."/>
            <person name="Larimer F."/>
            <person name="Rohde M."/>
            <person name="Goker M."/>
            <person name="Detter J.C."/>
            <person name="Kyrpides N.C."/>
            <person name="Woyke T."/>
            <person name="Schaap P.J."/>
            <person name="Plugge C.M."/>
            <person name="Muyzer G."/>
            <person name="Kuever J."/>
            <person name="Pereira I.A."/>
            <person name="Parshina S.N."/>
            <person name="Bernier-Latmani R."/>
            <person name="Stams A.J."/>
            <person name="Klenk H.P."/>
        </authorList>
    </citation>
    <scope>NUCLEOTIDE SEQUENCE [LARGE SCALE GENOMIC DNA]</scope>
    <source>
        <strain evidence="10">ATCC 23193 / DSM 2154 / NCIB 8452 / DL</strain>
    </source>
</reference>